<gene>
    <name evidence="2" type="ORF">FIBSPDRAFT_881770</name>
</gene>
<feature type="compositionally biased region" description="Low complexity" evidence="1">
    <location>
        <begin position="46"/>
        <end position="67"/>
    </location>
</feature>
<accession>A0A166WCB8</accession>
<evidence type="ECO:0000313" key="3">
    <source>
        <dbReference type="Proteomes" id="UP000076532"/>
    </source>
</evidence>
<name>A0A166WCB8_9AGAM</name>
<feature type="region of interest" description="Disordered" evidence="1">
    <location>
        <begin position="1"/>
        <end position="23"/>
    </location>
</feature>
<sequence>MARPLVSLRSNDTPSAACSKRDSIASFTFSHSPPLYKPAAASNYKPSHSSPGSDWSSPPRTGPSSDGPPRPRRIESLTNVHLERERDVKNISVGHALPIYLVTRLANRGAYERGFQNGEVISTVARQKINEQVLGQLQTTDDGISFKPAFKPHSSFVVEILVALLRQRTVAGSLQPFEKYRNQLLITSNKFYLERGAGRDIVHERTLQMRTLGLAARELPSAQISRSIQGGGGGHI</sequence>
<feature type="region of interest" description="Disordered" evidence="1">
    <location>
        <begin position="38"/>
        <end position="73"/>
    </location>
</feature>
<evidence type="ECO:0000313" key="2">
    <source>
        <dbReference type="EMBL" id="KZP33609.1"/>
    </source>
</evidence>
<organism evidence="2 3">
    <name type="scientific">Athelia psychrophila</name>
    <dbReference type="NCBI Taxonomy" id="1759441"/>
    <lineage>
        <taxon>Eukaryota</taxon>
        <taxon>Fungi</taxon>
        <taxon>Dikarya</taxon>
        <taxon>Basidiomycota</taxon>
        <taxon>Agaricomycotina</taxon>
        <taxon>Agaricomycetes</taxon>
        <taxon>Agaricomycetidae</taxon>
        <taxon>Atheliales</taxon>
        <taxon>Atheliaceae</taxon>
        <taxon>Athelia</taxon>
    </lineage>
</organism>
<evidence type="ECO:0000256" key="1">
    <source>
        <dbReference type="SAM" id="MobiDB-lite"/>
    </source>
</evidence>
<dbReference type="EMBL" id="KV417482">
    <property type="protein sequence ID" value="KZP33609.1"/>
    <property type="molecule type" value="Genomic_DNA"/>
</dbReference>
<dbReference type="Proteomes" id="UP000076532">
    <property type="component" value="Unassembled WGS sequence"/>
</dbReference>
<dbReference type="AlphaFoldDB" id="A0A166WCB8"/>
<proteinExistence type="predicted"/>
<reference evidence="2 3" key="1">
    <citation type="journal article" date="2016" name="Mol. Biol. Evol.">
        <title>Comparative Genomics of Early-Diverging Mushroom-Forming Fungi Provides Insights into the Origins of Lignocellulose Decay Capabilities.</title>
        <authorList>
            <person name="Nagy L.G."/>
            <person name="Riley R."/>
            <person name="Tritt A."/>
            <person name="Adam C."/>
            <person name="Daum C."/>
            <person name="Floudas D."/>
            <person name="Sun H."/>
            <person name="Yadav J.S."/>
            <person name="Pangilinan J."/>
            <person name="Larsson K.H."/>
            <person name="Matsuura K."/>
            <person name="Barry K."/>
            <person name="Labutti K."/>
            <person name="Kuo R."/>
            <person name="Ohm R.A."/>
            <person name="Bhattacharya S.S."/>
            <person name="Shirouzu T."/>
            <person name="Yoshinaga Y."/>
            <person name="Martin F.M."/>
            <person name="Grigoriev I.V."/>
            <person name="Hibbett D.S."/>
        </authorList>
    </citation>
    <scope>NUCLEOTIDE SEQUENCE [LARGE SCALE GENOMIC DNA]</scope>
    <source>
        <strain evidence="2 3">CBS 109695</strain>
    </source>
</reference>
<protein>
    <submittedName>
        <fullName evidence="2">Uncharacterized protein</fullName>
    </submittedName>
</protein>
<keyword evidence="3" id="KW-1185">Reference proteome</keyword>